<proteinExistence type="predicted"/>
<dbReference type="OrthoDB" id="3864188at2759"/>
<gene>
    <name evidence="2" type="ORF">BU16DRAFT_622990</name>
</gene>
<feature type="compositionally biased region" description="Low complexity" evidence="1">
    <location>
        <begin position="29"/>
        <end position="47"/>
    </location>
</feature>
<dbReference type="AlphaFoldDB" id="A0A6A6QBN4"/>
<feature type="compositionally biased region" description="Basic and acidic residues" evidence="1">
    <location>
        <begin position="215"/>
        <end position="230"/>
    </location>
</feature>
<organism evidence="2 3">
    <name type="scientific">Lophium mytilinum</name>
    <dbReference type="NCBI Taxonomy" id="390894"/>
    <lineage>
        <taxon>Eukaryota</taxon>
        <taxon>Fungi</taxon>
        <taxon>Dikarya</taxon>
        <taxon>Ascomycota</taxon>
        <taxon>Pezizomycotina</taxon>
        <taxon>Dothideomycetes</taxon>
        <taxon>Pleosporomycetidae</taxon>
        <taxon>Mytilinidiales</taxon>
        <taxon>Mytilinidiaceae</taxon>
        <taxon>Lophium</taxon>
    </lineage>
</organism>
<evidence type="ECO:0000313" key="2">
    <source>
        <dbReference type="EMBL" id="KAF2489489.1"/>
    </source>
</evidence>
<feature type="compositionally biased region" description="Acidic residues" evidence="1">
    <location>
        <begin position="248"/>
        <end position="257"/>
    </location>
</feature>
<feature type="compositionally biased region" description="Basic residues" evidence="1">
    <location>
        <begin position="163"/>
        <end position="175"/>
    </location>
</feature>
<protein>
    <submittedName>
        <fullName evidence="2">Uncharacterized protein</fullName>
    </submittedName>
</protein>
<dbReference type="EMBL" id="MU004199">
    <property type="protein sequence ID" value="KAF2489489.1"/>
    <property type="molecule type" value="Genomic_DNA"/>
</dbReference>
<sequence length="396" mass="44175">MAGDEIGEAEKLVKCNASPTSTSPPPRSIPSNGSPSTPPLSTADTSSTPPPSKSEPSNSLPSNPPTSDPDTSTGGHASPTPPTLHEELQTATDLLEDQEQDEVNNFKLLTEVRKEYRSLGVDLRVKEPNEGALVGADKQAVVDRRGELQKLRDVYEKEAARIAKHKQKLRERKQRLLNQIRARDREETSSSANTRRVRADPPTKGLQRARSASPTREKAETTVEHPKNDNEEQETQGVETAAEHPQDDKEEQVGEEVDSTKKPEVMPKVMPKEKPFVDCFLRRPRPAEKLNGHFDDPHALNVVETLDEYPTVVCFQNEWRELRCPQCNGNCVESSGESWIDGLDGFRKHLNNAHGLNIPVKQIPIRCLSRVFTFVEVGKLMRGEEGAPYIRQDYCI</sequence>
<evidence type="ECO:0000256" key="1">
    <source>
        <dbReference type="SAM" id="MobiDB-lite"/>
    </source>
</evidence>
<accession>A0A6A6QBN4</accession>
<feature type="region of interest" description="Disordered" evidence="1">
    <location>
        <begin position="163"/>
        <end position="262"/>
    </location>
</feature>
<name>A0A6A6QBN4_9PEZI</name>
<reference evidence="2" key="1">
    <citation type="journal article" date="2020" name="Stud. Mycol.">
        <title>101 Dothideomycetes genomes: a test case for predicting lifestyles and emergence of pathogens.</title>
        <authorList>
            <person name="Haridas S."/>
            <person name="Albert R."/>
            <person name="Binder M."/>
            <person name="Bloem J."/>
            <person name="Labutti K."/>
            <person name="Salamov A."/>
            <person name="Andreopoulos B."/>
            <person name="Baker S."/>
            <person name="Barry K."/>
            <person name="Bills G."/>
            <person name="Bluhm B."/>
            <person name="Cannon C."/>
            <person name="Castanera R."/>
            <person name="Culley D."/>
            <person name="Daum C."/>
            <person name="Ezra D."/>
            <person name="Gonzalez J."/>
            <person name="Henrissat B."/>
            <person name="Kuo A."/>
            <person name="Liang C."/>
            <person name="Lipzen A."/>
            <person name="Lutzoni F."/>
            <person name="Magnuson J."/>
            <person name="Mondo S."/>
            <person name="Nolan M."/>
            <person name="Ohm R."/>
            <person name="Pangilinan J."/>
            <person name="Park H.-J."/>
            <person name="Ramirez L."/>
            <person name="Alfaro M."/>
            <person name="Sun H."/>
            <person name="Tritt A."/>
            <person name="Yoshinaga Y."/>
            <person name="Zwiers L.-H."/>
            <person name="Turgeon B."/>
            <person name="Goodwin S."/>
            <person name="Spatafora J."/>
            <person name="Crous P."/>
            <person name="Grigoriev I."/>
        </authorList>
    </citation>
    <scope>NUCLEOTIDE SEQUENCE</scope>
    <source>
        <strain evidence="2">CBS 269.34</strain>
    </source>
</reference>
<evidence type="ECO:0000313" key="3">
    <source>
        <dbReference type="Proteomes" id="UP000799750"/>
    </source>
</evidence>
<dbReference type="Proteomes" id="UP000799750">
    <property type="component" value="Unassembled WGS sequence"/>
</dbReference>
<feature type="region of interest" description="Disordered" evidence="1">
    <location>
        <begin position="1"/>
        <end position="102"/>
    </location>
</feature>
<keyword evidence="3" id="KW-1185">Reference proteome</keyword>